<dbReference type="EMBL" id="JAHLQT010020073">
    <property type="protein sequence ID" value="KAG7168352.1"/>
    <property type="molecule type" value="Genomic_DNA"/>
</dbReference>
<organism evidence="2 3">
    <name type="scientific">Homarus americanus</name>
    <name type="common">American lobster</name>
    <dbReference type="NCBI Taxonomy" id="6706"/>
    <lineage>
        <taxon>Eukaryota</taxon>
        <taxon>Metazoa</taxon>
        <taxon>Ecdysozoa</taxon>
        <taxon>Arthropoda</taxon>
        <taxon>Crustacea</taxon>
        <taxon>Multicrustacea</taxon>
        <taxon>Malacostraca</taxon>
        <taxon>Eumalacostraca</taxon>
        <taxon>Eucarida</taxon>
        <taxon>Decapoda</taxon>
        <taxon>Pleocyemata</taxon>
        <taxon>Astacidea</taxon>
        <taxon>Nephropoidea</taxon>
        <taxon>Nephropidae</taxon>
        <taxon>Homarus</taxon>
    </lineage>
</organism>
<dbReference type="AlphaFoldDB" id="A0A8J5MYT0"/>
<evidence type="ECO:0000256" key="1">
    <source>
        <dbReference type="SAM" id="MobiDB-lite"/>
    </source>
</evidence>
<sequence length="178" mass="20415">MGSNIKVKLPQVSHDLEDTQVTCWAVARKRDKREKEKLKRRTDNRNKSKLVELRPTDQVLLKQTKKDKLSTNYDPKPDTDGSHKTAERTDNTHRNRENNQAANTPRAGMDKSRQDGNSEEEPLAARQPRRTIVRPKKYQDGADDFGTDVSESSETDEVDDSEMDGETSDEYKPGRSWN</sequence>
<feature type="compositionally biased region" description="Basic and acidic residues" evidence="1">
    <location>
        <begin position="169"/>
        <end position="178"/>
    </location>
</feature>
<feature type="compositionally biased region" description="Basic and acidic residues" evidence="1">
    <location>
        <begin position="64"/>
        <end position="97"/>
    </location>
</feature>
<proteinExistence type="predicted"/>
<protein>
    <submittedName>
        <fullName evidence="2">Uncharacterized protein</fullName>
    </submittedName>
</protein>
<keyword evidence="3" id="KW-1185">Reference proteome</keyword>
<accession>A0A8J5MYT0</accession>
<feature type="compositionally biased region" description="Basic residues" evidence="1">
    <location>
        <begin position="127"/>
        <end position="136"/>
    </location>
</feature>
<name>A0A8J5MYT0_HOMAM</name>
<dbReference type="Proteomes" id="UP000747542">
    <property type="component" value="Unassembled WGS sequence"/>
</dbReference>
<feature type="compositionally biased region" description="Basic and acidic residues" evidence="1">
    <location>
        <begin position="33"/>
        <end position="55"/>
    </location>
</feature>
<reference evidence="2" key="1">
    <citation type="journal article" date="2021" name="Sci. Adv.">
        <title>The American lobster genome reveals insights on longevity, neural, and immune adaptations.</title>
        <authorList>
            <person name="Polinski J.M."/>
            <person name="Zimin A.V."/>
            <person name="Clark K.F."/>
            <person name="Kohn A.B."/>
            <person name="Sadowski N."/>
            <person name="Timp W."/>
            <person name="Ptitsyn A."/>
            <person name="Khanna P."/>
            <person name="Romanova D.Y."/>
            <person name="Williams P."/>
            <person name="Greenwood S.J."/>
            <person name="Moroz L.L."/>
            <person name="Walt D.R."/>
            <person name="Bodnar A.G."/>
        </authorList>
    </citation>
    <scope>NUCLEOTIDE SEQUENCE</scope>
    <source>
        <strain evidence="2">GMGI-L3</strain>
    </source>
</reference>
<evidence type="ECO:0000313" key="3">
    <source>
        <dbReference type="Proteomes" id="UP000747542"/>
    </source>
</evidence>
<comment type="caution">
    <text evidence="2">The sequence shown here is derived from an EMBL/GenBank/DDBJ whole genome shotgun (WGS) entry which is preliminary data.</text>
</comment>
<feature type="compositionally biased region" description="Acidic residues" evidence="1">
    <location>
        <begin position="141"/>
        <end position="168"/>
    </location>
</feature>
<evidence type="ECO:0000313" key="2">
    <source>
        <dbReference type="EMBL" id="KAG7168352.1"/>
    </source>
</evidence>
<gene>
    <name evidence="2" type="ORF">Hamer_G002379</name>
</gene>
<feature type="region of interest" description="Disordered" evidence="1">
    <location>
        <begin position="29"/>
        <end position="178"/>
    </location>
</feature>